<dbReference type="Proteomes" id="UP000193920">
    <property type="component" value="Unassembled WGS sequence"/>
</dbReference>
<evidence type="ECO:0000256" key="1">
    <source>
        <dbReference type="SAM" id="Phobius"/>
    </source>
</evidence>
<feature type="transmembrane region" description="Helical" evidence="1">
    <location>
        <begin position="128"/>
        <end position="147"/>
    </location>
</feature>
<gene>
    <name evidence="2" type="ORF">LY90DRAFT_501726</name>
</gene>
<dbReference type="EMBL" id="MCOG01000022">
    <property type="protein sequence ID" value="ORY76410.1"/>
    <property type="molecule type" value="Genomic_DNA"/>
</dbReference>
<evidence type="ECO:0000313" key="2">
    <source>
        <dbReference type="EMBL" id="ORY76410.1"/>
    </source>
</evidence>
<proteinExistence type="predicted"/>
<dbReference type="OrthoDB" id="10268124at2759"/>
<comment type="caution">
    <text evidence="2">The sequence shown here is derived from an EMBL/GenBank/DDBJ whole genome shotgun (WGS) entry which is preliminary data.</text>
</comment>
<keyword evidence="3" id="KW-1185">Reference proteome</keyword>
<keyword evidence="1" id="KW-1133">Transmembrane helix</keyword>
<dbReference type="Gene3D" id="2.10.25.10">
    <property type="entry name" value="Laminin"/>
    <property type="match status" value="1"/>
</dbReference>
<keyword evidence="1" id="KW-0472">Membrane</keyword>
<organism evidence="2 3">
    <name type="scientific">Neocallimastix californiae</name>
    <dbReference type="NCBI Taxonomy" id="1754190"/>
    <lineage>
        <taxon>Eukaryota</taxon>
        <taxon>Fungi</taxon>
        <taxon>Fungi incertae sedis</taxon>
        <taxon>Chytridiomycota</taxon>
        <taxon>Chytridiomycota incertae sedis</taxon>
        <taxon>Neocallimastigomycetes</taxon>
        <taxon>Neocallimastigales</taxon>
        <taxon>Neocallimastigaceae</taxon>
        <taxon>Neocallimastix</taxon>
    </lineage>
</organism>
<keyword evidence="1" id="KW-0812">Transmembrane</keyword>
<dbReference type="AlphaFoldDB" id="A0A1Y2EXV7"/>
<reference evidence="2 3" key="1">
    <citation type="submission" date="2016-08" db="EMBL/GenBank/DDBJ databases">
        <title>A Parts List for Fungal Cellulosomes Revealed by Comparative Genomics.</title>
        <authorList>
            <consortium name="DOE Joint Genome Institute"/>
            <person name="Haitjema C.H."/>
            <person name="Gilmore S.P."/>
            <person name="Henske J.K."/>
            <person name="Solomon K.V."/>
            <person name="De Groot R."/>
            <person name="Kuo A."/>
            <person name="Mondo S.J."/>
            <person name="Salamov A.A."/>
            <person name="Labutti K."/>
            <person name="Zhao Z."/>
            <person name="Chiniquy J."/>
            <person name="Barry K."/>
            <person name="Brewer H.M."/>
            <person name="Purvine S.O."/>
            <person name="Wright A.T."/>
            <person name="Boxma B."/>
            <person name="Van Alen T."/>
            <person name="Hackstein J.H."/>
            <person name="Baker S.E."/>
            <person name="Grigoriev I.V."/>
            <person name="O'Malley M.A."/>
        </authorList>
    </citation>
    <scope>NUCLEOTIDE SEQUENCE [LARGE SCALE GENOMIC DNA]</scope>
    <source>
        <strain evidence="2 3">G1</strain>
    </source>
</reference>
<protein>
    <submittedName>
        <fullName evidence="2">Uncharacterized protein</fullName>
    </submittedName>
</protein>
<sequence length="184" mass="21625">MAIEDLILFKLEMNDTLNTKIIGQATNYCMDYSCILPNFRRKYSKFENNTFPININIRKCDESLYKFQFRDDNQFESCYIPHCQPSCNKGICISDNLCDCSNTYLTGKNCNEYLKLERNYTLDMSIKIISFLLVLISMISIVTLYIYKNNYIIKGAVIRLRDKNFGICISMNITRNLVKYFLFS</sequence>
<accession>A0A1Y2EXV7</accession>
<evidence type="ECO:0000313" key="3">
    <source>
        <dbReference type="Proteomes" id="UP000193920"/>
    </source>
</evidence>
<name>A0A1Y2EXV7_9FUNG</name>